<feature type="repeat" description="WD" evidence="3">
    <location>
        <begin position="270"/>
        <end position="303"/>
    </location>
</feature>
<accession>D5GH45</accession>
<keyword evidence="2" id="KW-0677">Repeat</keyword>
<dbReference type="KEGG" id="tml:GSTUM_00007696001"/>
<feature type="compositionally biased region" description="Low complexity" evidence="4">
    <location>
        <begin position="57"/>
        <end position="70"/>
    </location>
</feature>
<sequence>MTSTSILPLVNISKSRATENPAQNTPSHSPITPTSDLVSGNGRSTSSTGGDGPNALSASGSIPSSFSRPSTIPAPTADPEKLQSPNIKNTGIGLDNTVPFDPLAMQILRRTGTENTLRQKLRKDSYDDSMARNPGESVGGIGERNAPDATARNTDAQPQGREKKKGVSFLSRIMGGKKKGGDMPNDEDTLEGDVRTEGMDAHVFSQPIGYIPQFPAPPKYIRVRSHNKPKRDFDQTFLAQELYRRPVYEENGKLVAGSTADVSLLSLALPKHKSGAIWAMKFSKDGRYLAAGGQDRIVRVWQVIGIYSSGGGVRLNAPVFLSEPIHEYAGHTADVLDLSWSKNNFLLSSSMDKTVRLWHVSRKECLCAFQHSDFVTAIVFHPRDDRFFLAGSLDSKLRLWSIPDKSVAFWNELPDLITAVAFTPDGRMAIAGCLSGLCLFYETEGLRYNTQVHVRSSHGRNAKGSKITGIETITFPPDDPNGEVKLLITSNDSRVRMYNARDKSLELKFKGYENTCSQIHATFSDDAKYVISGSEDRRVYIWNVGLGETEKKDKRPVEYFEAHPAIVTVGVMAPAKTRQLLGSSGDPLYDLCNPPPVTLVSRSDSVSSKKEPATSAGGGKRSEGDHATSHTPKAPEESPAYVARSAHSDGNIIVTADYTGRIKVFRQDCAHVKRKNESWETSSTFSKKIGNGVFGGRRNSLSHGSDRILSWRQSIASSGSLDDSIGGGRFGDGSSSRNRSISPRKSTGALSIGSNGVTGRFARSGSVRSRTTSIANDTVHQRNSDGGTANVRSPGRSALGGGDRPGSSATMPVTGDDRMTQEASANLAYYNPKHMPTSGASAATTRATAGLRQGSRMTTGSDDSADEVFSTDGEGDESENETVRCKRCGGTSFKAKQSRKGEHKLLCVKCNSVL</sequence>
<feature type="region of interest" description="Disordered" evidence="4">
    <location>
        <begin position="600"/>
        <end position="642"/>
    </location>
</feature>
<dbReference type="OMA" id="DTEGLKW"/>
<feature type="compositionally biased region" description="Basic and acidic residues" evidence="4">
    <location>
        <begin position="620"/>
        <end position="636"/>
    </location>
</feature>
<dbReference type="SMART" id="SM00320">
    <property type="entry name" value="WD40"/>
    <property type="match status" value="7"/>
</dbReference>
<keyword evidence="6" id="KW-1185">Reference proteome</keyword>
<organism evidence="5 6">
    <name type="scientific">Tuber melanosporum (strain Mel28)</name>
    <name type="common">Perigord black truffle</name>
    <dbReference type="NCBI Taxonomy" id="656061"/>
    <lineage>
        <taxon>Eukaryota</taxon>
        <taxon>Fungi</taxon>
        <taxon>Dikarya</taxon>
        <taxon>Ascomycota</taxon>
        <taxon>Pezizomycotina</taxon>
        <taxon>Pezizomycetes</taxon>
        <taxon>Pezizales</taxon>
        <taxon>Tuberaceae</taxon>
        <taxon>Tuber</taxon>
    </lineage>
</organism>
<feature type="compositionally biased region" description="Polar residues" evidence="4">
    <location>
        <begin position="1"/>
        <end position="38"/>
    </location>
</feature>
<feature type="region of interest" description="Disordered" evidence="4">
    <location>
        <begin position="1"/>
        <end position="98"/>
    </location>
</feature>
<name>D5GH45_TUBMM</name>
<dbReference type="EMBL" id="FN430297">
    <property type="protein sequence ID" value="CAZ83838.1"/>
    <property type="molecule type" value="Genomic_DNA"/>
</dbReference>
<evidence type="ECO:0000256" key="3">
    <source>
        <dbReference type="PROSITE-ProRule" id="PRU00221"/>
    </source>
</evidence>
<dbReference type="InParanoid" id="D5GH45"/>
<dbReference type="PANTHER" id="PTHR14221">
    <property type="entry name" value="WD REPEAT DOMAIN 44"/>
    <property type="match status" value="1"/>
</dbReference>
<evidence type="ECO:0000256" key="1">
    <source>
        <dbReference type="ARBA" id="ARBA00022574"/>
    </source>
</evidence>
<dbReference type="FunCoup" id="D5GH45">
    <property type="interactions" value="49"/>
</dbReference>
<feature type="region of interest" description="Disordered" evidence="4">
    <location>
        <begin position="114"/>
        <end position="166"/>
    </location>
</feature>
<dbReference type="InterPro" id="IPR040324">
    <property type="entry name" value="WDR44/Dgr2"/>
</dbReference>
<feature type="region of interest" description="Disordered" evidence="4">
    <location>
        <begin position="851"/>
        <end position="884"/>
    </location>
</feature>
<dbReference type="InterPro" id="IPR019775">
    <property type="entry name" value="WD40_repeat_CS"/>
</dbReference>
<dbReference type="InterPro" id="IPR015943">
    <property type="entry name" value="WD40/YVTN_repeat-like_dom_sf"/>
</dbReference>
<dbReference type="CDD" id="cd00200">
    <property type="entry name" value="WD40"/>
    <property type="match status" value="1"/>
</dbReference>
<protein>
    <submittedName>
        <fullName evidence="5">(Perigord truffle) hypothetical protein</fullName>
    </submittedName>
</protein>
<feature type="repeat" description="WD" evidence="3">
    <location>
        <begin position="328"/>
        <end position="368"/>
    </location>
</feature>
<feature type="compositionally biased region" description="Low complexity" evidence="4">
    <location>
        <begin position="39"/>
        <end position="48"/>
    </location>
</feature>
<dbReference type="Pfam" id="PF00400">
    <property type="entry name" value="WD40"/>
    <property type="match status" value="4"/>
</dbReference>
<dbReference type="InterPro" id="IPR036322">
    <property type="entry name" value="WD40_repeat_dom_sf"/>
</dbReference>
<reference evidence="5 6" key="1">
    <citation type="journal article" date="2010" name="Nature">
        <title>Perigord black truffle genome uncovers evolutionary origins and mechanisms of symbiosis.</title>
        <authorList>
            <person name="Martin F."/>
            <person name="Kohler A."/>
            <person name="Murat C."/>
            <person name="Balestrini R."/>
            <person name="Coutinho P.M."/>
            <person name="Jaillon O."/>
            <person name="Montanini B."/>
            <person name="Morin E."/>
            <person name="Noel B."/>
            <person name="Percudani R."/>
            <person name="Porcel B."/>
            <person name="Rubini A."/>
            <person name="Amicucci A."/>
            <person name="Amselem J."/>
            <person name="Anthouard V."/>
            <person name="Arcioni S."/>
            <person name="Artiguenave F."/>
            <person name="Aury J.M."/>
            <person name="Ballario P."/>
            <person name="Bolchi A."/>
            <person name="Brenna A."/>
            <person name="Brun A."/>
            <person name="Buee M."/>
            <person name="Cantarel B."/>
            <person name="Chevalier G."/>
            <person name="Couloux A."/>
            <person name="Da Silva C."/>
            <person name="Denoeud F."/>
            <person name="Duplessis S."/>
            <person name="Ghignone S."/>
            <person name="Hilselberger B."/>
            <person name="Iotti M."/>
            <person name="Marcais B."/>
            <person name="Mello A."/>
            <person name="Miranda M."/>
            <person name="Pacioni G."/>
            <person name="Quesneville H."/>
            <person name="Riccioni C."/>
            <person name="Ruotolo R."/>
            <person name="Splivallo R."/>
            <person name="Stocchi V."/>
            <person name="Tisserant E."/>
            <person name="Viscomi A.R."/>
            <person name="Zambonelli A."/>
            <person name="Zampieri E."/>
            <person name="Henrissat B."/>
            <person name="Lebrun M.H."/>
            <person name="Paolocci F."/>
            <person name="Bonfante P."/>
            <person name="Ottonello S."/>
            <person name="Wincker P."/>
        </authorList>
    </citation>
    <scope>NUCLEOTIDE SEQUENCE [LARGE SCALE GENOMIC DNA]</scope>
    <source>
        <strain evidence="5 6">Mel28</strain>
    </source>
</reference>
<evidence type="ECO:0000256" key="4">
    <source>
        <dbReference type="SAM" id="MobiDB-lite"/>
    </source>
</evidence>
<feature type="repeat" description="WD" evidence="3">
    <location>
        <begin position="368"/>
        <end position="402"/>
    </location>
</feature>
<evidence type="ECO:0000313" key="5">
    <source>
        <dbReference type="EMBL" id="CAZ83838.1"/>
    </source>
</evidence>
<dbReference type="PANTHER" id="PTHR14221:SF0">
    <property type="entry name" value="WD REPEAT-CONTAINING PROTEIN 44"/>
    <property type="match status" value="1"/>
</dbReference>
<dbReference type="PROSITE" id="PS00678">
    <property type="entry name" value="WD_REPEATS_1"/>
    <property type="match status" value="1"/>
</dbReference>
<dbReference type="PROSITE" id="PS50082">
    <property type="entry name" value="WD_REPEATS_2"/>
    <property type="match status" value="4"/>
</dbReference>
<keyword evidence="1 3" id="KW-0853">WD repeat</keyword>
<dbReference type="GeneID" id="9185092"/>
<proteinExistence type="predicted"/>
<gene>
    <name evidence="5" type="ORF">GSTUM_00007696001</name>
</gene>
<dbReference type="eggNOG" id="KOG0283">
    <property type="taxonomic scope" value="Eukaryota"/>
</dbReference>
<dbReference type="AlphaFoldDB" id="D5GH45"/>
<feature type="compositionally biased region" description="Polar residues" evidence="4">
    <location>
        <begin position="766"/>
        <end position="778"/>
    </location>
</feature>
<dbReference type="HOGENOM" id="CLU_004759_5_0_1"/>
<dbReference type="InterPro" id="IPR001680">
    <property type="entry name" value="WD40_rpt"/>
</dbReference>
<dbReference type="Gene3D" id="2.130.10.10">
    <property type="entry name" value="YVTN repeat-like/Quinoprotein amine dehydrogenase"/>
    <property type="match status" value="1"/>
</dbReference>
<feature type="region of interest" description="Disordered" evidence="4">
    <location>
        <begin position="718"/>
        <end position="815"/>
    </location>
</feature>
<feature type="repeat" description="WD" evidence="3">
    <location>
        <begin position="523"/>
        <end position="552"/>
    </location>
</feature>
<dbReference type="RefSeq" id="XP_002839647.1">
    <property type="nucleotide sequence ID" value="XM_002839601.1"/>
</dbReference>
<feature type="compositionally biased region" description="Polar residues" evidence="4">
    <location>
        <begin position="741"/>
        <end position="757"/>
    </location>
</feature>
<dbReference type="PRINTS" id="PR00320">
    <property type="entry name" value="GPROTEINBRPT"/>
</dbReference>
<dbReference type="STRING" id="656061.D5GH45"/>
<dbReference type="Proteomes" id="UP000006911">
    <property type="component" value="Unassembled WGS sequence"/>
</dbReference>
<dbReference type="InterPro" id="IPR020472">
    <property type="entry name" value="WD40_PAC1"/>
</dbReference>
<evidence type="ECO:0000313" key="6">
    <source>
        <dbReference type="Proteomes" id="UP000006911"/>
    </source>
</evidence>
<dbReference type="PROSITE" id="PS50294">
    <property type="entry name" value="WD_REPEATS_REGION"/>
    <property type="match status" value="3"/>
</dbReference>
<evidence type="ECO:0000256" key="2">
    <source>
        <dbReference type="ARBA" id="ARBA00022737"/>
    </source>
</evidence>
<dbReference type="SUPFAM" id="SSF50978">
    <property type="entry name" value="WD40 repeat-like"/>
    <property type="match status" value="1"/>
</dbReference>
<dbReference type="FunFam" id="2.130.10.10:FF:000697">
    <property type="entry name" value="WD repeat protein, variant"/>
    <property type="match status" value="1"/>
</dbReference>